<comment type="caution">
    <text evidence="2">The sequence shown here is derived from an EMBL/GenBank/DDBJ whole genome shotgun (WGS) entry which is preliminary data.</text>
</comment>
<keyword evidence="3" id="KW-1185">Reference proteome</keyword>
<dbReference type="PANTHER" id="PTHR33993">
    <property type="entry name" value="GLYOXALASE-RELATED"/>
    <property type="match status" value="1"/>
</dbReference>
<dbReference type="Pfam" id="PF00903">
    <property type="entry name" value="Glyoxalase"/>
    <property type="match status" value="1"/>
</dbReference>
<reference evidence="2" key="1">
    <citation type="journal article" date="2014" name="Int. J. Syst. Evol. Microbiol.">
        <title>Complete genome sequence of Corynebacterium casei LMG S-19264T (=DSM 44701T), isolated from a smear-ripened cheese.</title>
        <authorList>
            <consortium name="US DOE Joint Genome Institute (JGI-PGF)"/>
            <person name="Walter F."/>
            <person name="Albersmeier A."/>
            <person name="Kalinowski J."/>
            <person name="Ruckert C."/>
        </authorList>
    </citation>
    <scope>NUCLEOTIDE SEQUENCE</scope>
    <source>
        <strain evidence="2">CGMCC 4.5737</strain>
    </source>
</reference>
<dbReference type="InterPro" id="IPR029068">
    <property type="entry name" value="Glyas_Bleomycin-R_OHBP_Dase"/>
</dbReference>
<protein>
    <submittedName>
        <fullName evidence="2">Glyoxalase</fullName>
    </submittedName>
</protein>
<proteinExistence type="predicted"/>
<dbReference type="InterPro" id="IPR052164">
    <property type="entry name" value="Anthracycline_SecMetBiosynth"/>
</dbReference>
<reference evidence="2" key="2">
    <citation type="submission" date="2020-09" db="EMBL/GenBank/DDBJ databases">
        <authorList>
            <person name="Sun Q."/>
            <person name="Zhou Y."/>
        </authorList>
    </citation>
    <scope>NUCLEOTIDE SEQUENCE</scope>
    <source>
        <strain evidence="2">CGMCC 4.5737</strain>
    </source>
</reference>
<dbReference type="CDD" id="cd07247">
    <property type="entry name" value="SgaA_N_like"/>
    <property type="match status" value="2"/>
</dbReference>
<organism evidence="2 3">
    <name type="scientific">Longimycelium tulufanense</name>
    <dbReference type="NCBI Taxonomy" id="907463"/>
    <lineage>
        <taxon>Bacteria</taxon>
        <taxon>Bacillati</taxon>
        <taxon>Actinomycetota</taxon>
        <taxon>Actinomycetes</taxon>
        <taxon>Pseudonocardiales</taxon>
        <taxon>Pseudonocardiaceae</taxon>
        <taxon>Longimycelium</taxon>
    </lineage>
</organism>
<sequence length="259" mass="27943">MSVRTSYAQGTPCWIDLSTGDRRTAMDFYHAVLGWDYEVGSPETGYYTQALVDGKPVAAIYEPPPEQPMPTAWMTYLATDDATATARAIPEAGGQLVMDAMNVMEFGRMVLAVDPSGATFGAWQAGTHIGMQVVNQPGAVVWNELASRNAAAARRFYSQVFGVGIEPPMSDLFDYTTFRVADRDVGGIMTMDAGWPADLPSHWQVYFGVRDTDVAVRVLVGRGGTTLAGPQDSPYGRMAVCSDPEGALFSLIAPPPEGW</sequence>
<dbReference type="InterPro" id="IPR037523">
    <property type="entry name" value="VOC_core"/>
</dbReference>
<gene>
    <name evidence="2" type="ORF">GCM10012275_09460</name>
</gene>
<evidence type="ECO:0000259" key="1">
    <source>
        <dbReference type="PROSITE" id="PS51819"/>
    </source>
</evidence>
<dbReference type="PROSITE" id="PS51819">
    <property type="entry name" value="VOC"/>
    <property type="match status" value="2"/>
</dbReference>
<name>A0A8J3C9R8_9PSEU</name>
<dbReference type="AlphaFoldDB" id="A0A8J3C9R8"/>
<evidence type="ECO:0000313" key="3">
    <source>
        <dbReference type="Proteomes" id="UP000637578"/>
    </source>
</evidence>
<dbReference type="PANTHER" id="PTHR33993:SF10">
    <property type="entry name" value="CONSERVED PROTEIN"/>
    <property type="match status" value="1"/>
</dbReference>
<dbReference type="InterPro" id="IPR004360">
    <property type="entry name" value="Glyas_Fos-R_dOase_dom"/>
</dbReference>
<dbReference type="SUPFAM" id="SSF54593">
    <property type="entry name" value="Glyoxalase/Bleomycin resistance protein/Dihydroxybiphenyl dioxygenase"/>
    <property type="match status" value="2"/>
</dbReference>
<dbReference type="EMBL" id="BMMK01000002">
    <property type="protein sequence ID" value="GGM40604.1"/>
    <property type="molecule type" value="Genomic_DNA"/>
</dbReference>
<accession>A0A8J3C9R8</accession>
<feature type="domain" description="VOC" evidence="1">
    <location>
        <begin position="139"/>
        <end position="254"/>
    </location>
</feature>
<evidence type="ECO:0000313" key="2">
    <source>
        <dbReference type="EMBL" id="GGM40604.1"/>
    </source>
</evidence>
<feature type="domain" description="VOC" evidence="1">
    <location>
        <begin position="11"/>
        <end position="125"/>
    </location>
</feature>
<dbReference type="Pfam" id="PF18029">
    <property type="entry name" value="Glyoxalase_6"/>
    <property type="match status" value="1"/>
</dbReference>
<dbReference type="RefSeq" id="WP_189054144.1">
    <property type="nucleotide sequence ID" value="NZ_BMMK01000002.1"/>
</dbReference>
<dbReference type="InterPro" id="IPR041581">
    <property type="entry name" value="Glyoxalase_6"/>
</dbReference>
<dbReference type="Proteomes" id="UP000637578">
    <property type="component" value="Unassembled WGS sequence"/>
</dbReference>
<dbReference type="Gene3D" id="3.10.180.10">
    <property type="entry name" value="2,3-Dihydroxybiphenyl 1,2-Dioxygenase, domain 1"/>
    <property type="match status" value="2"/>
</dbReference>